<feature type="transmembrane region" description="Helical" evidence="4">
    <location>
        <begin position="6"/>
        <end position="23"/>
    </location>
</feature>
<dbReference type="Proteomes" id="UP000744980">
    <property type="component" value="Unassembled WGS sequence"/>
</dbReference>
<proteinExistence type="predicted"/>
<dbReference type="InterPro" id="IPR009057">
    <property type="entry name" value="Homeodomain-like_sf"/>
</dbReference>
<feature type="transmembrane region" description="Helical" evidence="4">
    <location>
        <begin position="153"/>
        <end position="174"/>
    </location>
</feature>
<accession>A0AAW4FMZ7</accession>
<dbReference type="GO" id="GO:0003700">
    <property type="term" value="F:DNA-binding transcription factor activity"/>
    <property type="evidence" value="ECO:0007669"/>
    <property type="project" value="InterPro"/>
</dbReference>
<reference evidence="6 7" key="1">
    <citation type="submission" date="2020-01" db="EMBL/GenBank/DDBJ databases">
        <title>Draft genome assembly of Ensifer adhaerens T173.</title>
        <authorList>
            <person name="Craig J.E."/>
            <person name="Stinchcombe J.R."/>
        </authorList>
    </citation>
    <scope>NUCLEOTIDE SEQUENCE [LARGE SCALE GENOMIC DNA]</scope>
    <source>
        <strain evidence="6 7">T173</strain>
    </source>
</reference>
<dbReference type="PANTHER" id="PTHR43280">
    <property type="entry name" value="ARAC-FAMILY TRANSCRIPTIONAL REGULATOR"/>
    <property type="match status" value="1"/>
</dbReference>
<feature type="transmembrane region" description="Helical" evidence="4">
    <location>
        <begin position="114"/>
        <end position="132"/>
    </location>
</feature>
<feature type="transmembrane region" description="Helical" evidence="4">
    <location>
        <begin position="35"/>
        <end position="52"/>
    </location>
</feature>
<sequence>MLFVPLPFVAALLLLILLVQMSLREQAASRHFRILVLLLCVLATVIGVRWGYGIERVLPAQAILASAVGPMAWVCFATFVAEPGNRSAYRFWPHILPSLLVTLLAVASPQWLDLTLIAIFACYAVALGRLASGGSDALDLARFDDAPLVHRSLQIMAATLLLAVIADSLIALDLRVFDGSYAATIVTVATIPLVLLLGAGAAIASRAPIPREPEAVQPAPASDDDTHIVARLAQLMQTQGLYRDHELNLSRLARRAGIPARHLSKAVNIVCGKNLSQYVNDFRIAEACRLLEKADIAVTTIVYDVGFLTKSNFNREFRRVTGMNPTEWRSCRMGGPVQVDSASRGFP</sequence>
<dbReference type="SMART" id="SM00342">
    <property type="entry name" value="HTH_ARAC"/>
    <property type="match status" value="1"/>
</dbReference>
<evidence type="ECO:0000259" key="5">
    <source>
        <dbReference type="PROSITE" id="PS01124"/>
    </source>
</evidence>
<dbReference type="RefSeq" id="WP_057216591.1">
    <property type="nucleotide sequence ID" value="NZ_CP083374.1"/>
</dbReference>
<dbReference type="AlphaFoldDB" id="A0AAW4FMZ7"/>
<dbReference type="Pfam" id="PF12833">
    <property type="entry name" value="HTH_18"/>
    <property type="match status" value="1"/>
</dbReference>
<feature type="transmembrane region" description="Helical" evidence="4">
    <location>
        <begin position="180"/>
        <end position="204"/>
    </location>
</feature>
<evidence type="ECO:0000313" key="7">
    <source>
        <dbReference type="Proteomes" id="UP000744980"/>
    </source>
</evidence>
<keyword evidence="2" id="KW-0238">DNA-binding</keyword>
<evidence type="ECO:0000256" key="2">
    <source>
        <dbReference type="ARBA" id="ARBA00023125"/>
    </source>
</evidence>
<dbReference type="EMBL" id="WXFA01000012">
    <property type="protein sequence ID" value="MBM3092886.1"/>
    <property type="molecule type" value="Genomic_DNA"/>
</dbReference>
<keyword evidence="3" id="KW-0804">Transcription</keyword>
<comment type="caution">
    <text evidence="6">The sequence shown here is derived from an EMBL/GenBank/DDBJ whole genome shotgun (WGS) entry which is preliminary data.</text>
</comment>
<evidence type="ECO:0000256" key="4">
    <source>
        <dbReference type="SAM" id="Phobius"/>
    </source>
</evidence>
<keyword evidence="4" id="KW-1133">Transmembrane helix</keyword>
<gene>
    <name evidence="6" type="ORF">GFB56_19070</name>
</gene>
<evidence type="ECO:0000313" key="6">
    <source>
        <dbReference type="EMBL" id="MBM3092886.1"/>
    </source>
</evidence>
<dbReference type="SUPFAM" id="SSF46689">
    <property type="entry name" value="Homeodomain-like"/>
    <property type="match status" value="1"/>
</dbReference>
<dbReference type="PANTHER" id="PTHR43280:SF29">
    <property type="entry name" value="ARAC-FAMILY TRANSCRIPTIONAL REGULATOR"/>
    <property type="match status" value="1"/>
</dbReference>
<evidence type="ECO:0000256" key="1">
    <source>
        <dbReference type="ARBA" id="ARBA00023015"/>
    </source>
</evidence>
<dbReference type="InterPro" id="IPR018060">
    <property type="entry name" value="HTH_AraC"/>
</dbReference>
<dbReference type="PROSITE" id="PS01124">
    <property type="entry name" value="HTH_ARAC_FAMILY_2"/>
    <property type="match status" value="1"/>
</dbReference>
<keyword evidence="7" id="KW-1185">Reference proteome</keyword>
<protein>
    <submittedName>
        <fullName evidence="6">Helix-turn-helix domain-containing protein</fullName>
    </submittedName>
</protein>
<feature type="domain" description="HTH araC/xylS-type" evidence="5">
    <location>
        <begin position="230"/>
        <end position="331"/>
    </location>
</feature>
<name>A0AAW4FMZ7_9HYPH</name>
<organism evidence="6 7">
    <name type="scientific">Ensifer canadensis</name>
    <dbReference type="NCBI Taxonomy" id="555315"/>
    <lineage>
        <taxon>Bacteria</taxon>
        <taxon>Pseudomonadati</taxon>
        <taxon>Pseudomonadota</taxon>
        <taxon>Alphaproteobacteria</taxon>
        <taxon>Hyphomicrobiales</taxon>
        <taxon>Rhizobiaceae</taxon>
        <taxon>Sinorhizobium/Ensifer group</taxon>
        <taxon>Ensifer</taxon>
    </lineage>
</organism>
<keyword evidence="4" id="KW-0472">Membrane</keyword>
<dbReference type="GO" id="GO:0043565">
    <property type="term" value="F:sequence-specific DNA binding"/>
    <property type="evidence" value="ECO:0007669"/>
    <property type="project" value="InterPro"/>
</dbReference>
<feature type="transmembrane region" description="Helical" evidence="4">
    <location>
        <begin position="91"/>
        <end position="108"/>
    </location>
</feature>
<dbReference type="Gene3D" id="1.10.10.60">
    <property type="entry name" value="Homeodomain-like"/>
    <property type="match status" value="1"/>
</dbReference>
<evidence type="ECO:0000256" key="3">
    <source>
        <dbReference type="ARBA" id="ARBA00023163"/>
    </source>
</evidence>
<keyword evidence="4" id="KW-0812">Transmembrane</keyword>
<keyword evidence="1" id="KW-0805">Transcription regulation</keyword>
<feature type="transmembrane region" description="Helical" evidence="4">
    <location>
        <begin position="58"/>
        <end position="79"/>
    </location>
</feature>